<gene>
    <name evidence="1" type="ORF">RAJCM14343_5847</name>
</gene>
<organism evidence="1 2">
    <name type="scientific">Rhodococcus aetherivorans</name>
    <dbReference type="NCBI Taxonomy" id="191292"/>
    <lineage>
        <taxon>Bacteria</taxon>
        <taxon>Bacillati</taxon>
        <taxon>Actinomycetota</taxon>
        <taxon>Actinomycetes</taxon>
        <taxon>Mycobacteriales</taxon>
        <taxon>Nocardiaceae</taxon>
        <taxon>Rhodococcus</taxon>
    </lineage>
</organism>
<reference evidence="1 2" key="1">
    <citation type="journal article" date="2018" name="Biodegradation">
        <title>1,4-Dioxane degradation characteristics of Rhodococcus aetherivorans JCM 14343.</title>
        <authorList>
            <person name="Inoue D."/>
            <person name="Tsunoda T."/>
            <person name="Yamamoto N."/>
            <person name="Ike M."/>
            <person name="Sei K."/>
        </authorList>
    </citation>
    <scope>NUCLEOTIDE SEQUENCE [LARGE SCALE GENOMIC DNA]</scope>
    <source>
        <strain evidence="1 2">JCM 14343</strain>
    </source>
</reference>
<evidence type="ECO:0000313" key="1">
    <source>
        <dbReference type="EMBL" id="GES40557.1"/>
    </source>
</evidence>
<accession>A0ABQ0YVH5</accession>
<protein>
    <submittedName>
        <fullName evidence="1">Uncharacterized protein</fullName>
    </submittedName>
</protein>
<evidence type="ECO:0000313" key="2">
    <source>
        <dbReference type="Proteomes" id="UP000325466"/>
    </source>
</evidence>
<dbReference type="EMBL" id="BLAH01000202">
    <property type="protein sequence ID" value="GES40557.1"/>
    <property type="molecule type" value="Genomic_DNA"/>
</dbReference>
<dbReference type="RefSeq" id="WP_043799486.1">
    <property type="nucleotide sequence ID" value="NZ_BAAAYP010000018.1"/>
</dbReference>
<comment type="caution">
    <text evidence="1">The sequence shown here is derived from an EMBL/GenBank/DDBJ whole genome shotgun (WGS) entry which is preliminary data.</text>
</comment>
<sequence length="70" mass="7770">MTAPTVPDPYVYLCPQCRLTVSGRVWEDVLRQGRAHDSLHAHYDPRYRGIPTDPATLAELPPIVLEDGAA</sequence>
<keyword evidence="2" id="KW-1185">Reference proteome</keyword>
<dbReference type="Proteomes" id="UP000325466">
    <property type="component" value="Unassembled WGS sequence"/>
</dbReference>
<proteinExistence type="predicted"/>
<name>A0ABQ0YVH5_9NOCA</name>